<evidence type="ECO:0000256" key="3">
    <source>
        <dbReference type="ARBA" id="ARBA00010217"/>
    </source>
</evidence>
<dbReference type="Gene3D" id="3.30.430.20">
    <property type="entry name" value="Gnk2 domain, C-X8-C-X2-C motif"/>
    <property type="match status" value="2"/>
</dbReference>
<dbReference type="Gramene" id="TraesCSU02G036000.1">
    <property type="protein sequence ID" value="TraesCSU02G036000.1"/>
    <property type="gene ID" value="TraesCSU02G036000"/>
</dbReference>
<evidence type="ECO:0000256" key="6">
    <source>
        <dbReference type="ARBA" id="ARBA00022729"/>
    </source>
</evidence>
<evidence type="ECO:0000256" key="8">
    <source>
        <dbReference type="ARBA" id="ARBA00022741"/>
    </source>
</evidence>
<proteinExistence type="inferred from homology"/>
<sequence>MTLGQVSLLFLCFHVLAPLLCTTSNAALLQAFNCSTSDNYTATSAYAANVKQFLAALPENAVSNNGGFYNGTVGEGVDTVYGLAMCPADYSRGDCGDCLTAAAAASNDDGLQNRCPGSRTVLAMFDRCLVRFSDNNFFGTPETGVVLALSGERVMAPGVYSPTVEQAFKDSTDRAVISPQRFAASAGHPYVFVQCTWDLSADKCRQCLQVLSANTSGMISIRREGQRKSYSCALRYSNTSFMVVPFTFTAAPPGSRTQPIGQAGTSALHGHSKAETVGGAVGAVVAVVCLVALICYVFKLRGQRNTKDLRKFSYSELARATSNFSEQEELGAGAFGTVYRGKVEGIQQSKNQNVEGVQKSRKVKVESIHVAIKKITMTIPKETSSQQVPVDTTDVRVRIEQDKKDLELVRKDFYNEIKIMSPLHHRNIIRLVGWCKENKSLFLVYELMESGNLEHYLYPKHGTMDTDLHGITASGAILLLDWPKRQNILIGVTTGLVYLHCECGERLLHRDIKPSNVLLDKNFNAKLCDFGLVTQFSHNHTSRTTKIVRGTPVYIDPTYVDSQRACQQNDVYSLGILLLEVVCCERPEITDTGHNLIHKVSTCYLGNQILNAADTRLRGNDNFDRQIERVLKIGLACVQREVKQRPHIRRVLECLTNETAQLPFFPTPSCIPLTLSESETTAASSSRNSNDIPAAPPSQSGTAAGQDAGVTPLLP</sequence>
<evidence type="ECO:0000256" key="1">
    <source>
        <dbReference type="ARBA" id="ARBA00004251"/>
    </source>
</evidence>
<feature type="domain" description="Gnk2-homologous" evidence="18">
    <location>
        <begin position="28"/>
        <end position="137"/>
    </location>
</feature>
<evidence type="ECO:0000256" key="2">
    <source>
        <dbReference type="ARBA" id="ARBA00008536"/>
    </source>
</evidence>
<dbReference type="Proteomes" id="UP000019116">
    <property type="component" value="Chromosome Un"/>
</dbReference>
<dbReference type="PROSITE" id="PS51473">
    <property type="entry name" value="GNK2"/>
    <property type="match status" value="2"/>
</dbReference>
<keyword evidence="20" id="KW-1185">Reference proteome</keyword>
<keyword evidence="12" id="KW-0675">Receptor</keyword>
<evidence type="ECO:0000259" key="18">
    <source>
        <dbReference type="PROSITE" id="PS51473"/>
    </source>
</evidence>
<dbReference type="SMART" id="SM00220">
    <property type="entry name" value="S_TKc"/>
    <property type="match status" value="1"/>
</dbReference>
<dbReference type="PROSITE" id="PS50011">
    <property type="entry name" value="PROTEIN_KINASE_DOM"/>
    <property type="match status" value="1"/>
</dbReference>
<dbReference type="STRING" id="4565.A0A3B6U3R7"/>
<dbReference type="GO" id="GO:0004672">
    <property type="term" value="F:protein kinase activity"/>
    <property type="evidence" value="ECO:0007669"/>
    <property type="project" value="InterPro"/>
</dbReference>
<protein>
    <submittedName>
        <fullName evidence="19">Uncharacterized protein</fullName>
    </submittedName>
</protein>
<dbReference type="Gene3D" id="3.30.200.20">
    <property type="entry name" value="Phosphorylase Kinase, domain 1"/>
    <property type="match status" value="1"/>
</dbReference>
<keyword evidence="5 15" id="KW-0812">Transmembrane</keyword>
<dbReference type="InterPro" id="IPR008271">
    <property type="entry name" value="Ser/Thr_kinase_AS"/>
</dbReference>
<dbReference type="InterPro" id="IPR011009">
    <property type="entry name" value="Kinase-like_dom_sf"/>
</dbReference>
<comment type="similarity">
    <text evidence="2">In the N-terminal section; belongs to the leguminous lectin family.</text>
</comment>
<evidence type="ECO:0000256" key="9">
    <source>
        <dbReference type="ARBA" id="ARBA00022840"/>
    </source>
</evidence>
<keyword evidence="11 15" id="KW-0472">Membrane</keyword>
<keyword evidence="6 16" id="KW-0732">Signal</keyword>
<keyword evidence="7" id="KW-0677">Repeat</keyword>
<dbReference type="FunFam" id="1.10.510.10:FF:000240">
    <property type="entry name" value="Lectin-domain containing receptor kinase A4.3"/>
    <property type="match status" value="1"/>
</dbReference>
<comment type="subcellular location">
    <subcellularLocation>
        <location evidence="1">Cell membrane</location>
        <topology evidence="1">Single-pass type I membrane protein</topology>
    </subcellularLocation>
</comment>
<evidence type="ECO:0000256" key="7">
    <source>
        <dbReference type="ARBA" id="ARBA00022737"/>
    </source>
</evidence>
<feature type="compositionally biased region" description="Polar residues" evidence="14">
    <location>
        <begin position="687"/>
        <end position="703"/>
    </location>
</feature>
<keyword evidence="10 15" id="KW-1133">Transmembrane helix</keyword>
<dbReference type="PANTHER" id="PTHR27007">
    <property type="match status" value="1"/>
</dbReference>
<evidence type="ECO:0000256" key="4">
    <source>
        <dbReference type="ARBA" id="ARBA00022475"/>
    </source>
</evidence>
<evidence type="ECO:0000313" key="20">
    <source>
        <dbReference type="Proteomes" id="UP000019116"/>
    </source>
</evidence>
<evidence type="ECO:0000256" key="10">
    <source>
        <dbReference type="ARBA" id="ARBA00022989"/>
    </source>
</evidence>
<dbReference type="PROSITE" id="PS00108">
    <property type="entry name" value="PROTEIN_KINASE_ST"/>
    <property type="match status" value="1"/>
</dbReference>
<evidence type="ECO:0000259" key="17">
    <source>
        <dbReference type="PROSITE" id="PS50011"/>
    </source>
</evidence>
<dbReference type="SUPFAM" id="SSF56112">
    <property type="entry name" value="Protein kinase-like (PK-like)"/>
    <property type="match status" value="1"/>
</dbReference>
<feature type="domain" description="Gnk2-homologous" evidence="18">
    <location>
        <begin position="142"/>
        <end position="241"/>
    </location>
</feature>
<dbReference type="GO" id="GO:0005524">
    <property type="term" value="F:ATP binding"/>
    <property type="evidence" value="ECO:0007669"/>
    <property type="project" value="UniProtKB-KW"/>
</dbReference>
<dbReference type="EnsemblPlants" id="TraesCSU02G036000.1">
    <property type="protein sequence ID" value="TraesCSU02G036000.1"/>
    <property type="gene ID" value="TraesCSU02G036000"/>
</dbReference>
<keyword evidence="4" id="KW-1003">Cell membrane</keyword>
<organism evidence="19">
    <name type="scientific">Triticum aestivum</name>
    <name type="common">Wheat</name>
    <dbReference type="NCBI Taxonomy" id="4565"/>
    <lineage>
        <taxon>Eukaryota</taxon>
        <taxon>Viridiplantae</taxon>
        <taxon>Streptophyta</taxon>
        <taxon>Embryophyta</taxon>
        <taxon>Tracheophyta</taxon>
        <taxon>Spermatophyta</taxon>
        <taxon>Magnoliopsida</taxon>
        <taxon>Liliopsida</taxon>
        <taxon>Poales</taxon>
        <taxon>Poaceae</taxon>
        <taxon>BOP clade</taxon>
        <taxon>Pooideae</taxon>
        <taxon>Triticodae</taxon>
        <taxon>Triticeae</taxon>
        <taxon>Triticinae</taxon>
        <taxon>Triticum</taxon>
    </lineage>
</organism>
<dbReference type="GO" id="GO:0002229">
    <property type="term" value="P:defense response to oomycetes"/>
    <property type="evidence" value="ECO:0007669"/>
    <property type="project" value="UniProtKB-ARBA"/>
</dbReference>
<evidence type="ECO:0000256" key="14">
    <source>
        <dbReference type="SAM" id="MobiDB-lite"/>
    </source>
</evidence>
<accession>A0A3B6U3R7</accession>
<feature type="transmembrane region" description="Helical" evidence="15">
    <location>
        <begin position="277"/>
        <end position="298"/>
    </location>
</feature>
<reference evidence="19" key="1">
    <citation type="submission" date="2018-08" db="EMBL/GenBank/DDBJ databases">
        <authorList>
            <person name="Rossello M."/>
        </authorList>
    </citation>
    <scope>NUCLEOTIDE SEQUENCE [LARGE SCALE GENOMIC DNA]</scope>
    <source>
        <strain evidence="19">cv. Chinese Spring</strain>
    </source>
</reference>
<evidence type="ECO:0000256" key="12">
    <source>
        <dbReference type="ARBA" id="ARBA00023170"/>
    </source>
</evidence>
<feature type="domain" description="Protein kinase" evidence="17">
    <location>
        <begin position="324"/>
        <end position="665"/>
    </location>
</feature>
<feature type="region of interest" description="Disordered" evidence="14">
    <location>
        <begin position="681"/>
        <end position="715"/>
    </location>
</feature>
<feature type="signal peptide" evidence="16">
    <location>
        <begin position="1"/>
        <end position="26"/>
    </location>
</feature>
<comment type="similarity">
    <text evidence="3">In the C-terminal section; belongs to the protein kinase superfamily. Ser/Thr protein kinase family.</text>
</comment>
<dbReference type="AlphaFoldDB" id="A0A3B6U3R7"/>
<feature type="chain" id="PRO_5017363541" evidence="16">
    <location>
        <begin position="27"/>
        <end position="715"/>
    </location>
</feature>
<evidence type="ECO:0000256" key="13">
    <source>
        <dbReference type="ARBA" id="ARBA00023180"/>
    </source>
</evidence>
<dbReference type="Pfam" id="PF00069">
    <property type="entry name" value="Pkinase"/>
    <property type="match status" value="1"/>
</dbReference>
<evidence type="ECO:0000256" key="11">
    <source>
        <dbReference type="ARBA" id="ARBA00023136"/>
    </source>
</evidence>
<name>A0A3B6U3R7_WHEAT</name>
<evidence type="ECO:0000256" key="15">
    <source>
        <dbReference type="SAM" id="Phobius"/>
    </source>
</evidence>
<keyword evidence="13" id="KW-0325">Glycoprotein</keyword>
<dbReference type="GO" id="GO:0005886">
    <property type="term" value="C:plasma membrane"/>
    <property type="evidence" value="ECO:0000318"/>
    <property type="project" value="GO_Central"/>
</dbReference>
<dbReference type="CDD" id="cd23509">
    <property type="entry name" value="Gnk2-like"/>
    <property type="match status" value="2"/>
</dbReference>
<dbReference type="InterPro" id="IPR050528">
    <property type="entry name" value="L-type_Lectin-RKs"/>
</dbReference>
<dbReference type="InterPro" id="IPR038408">
    <property type="entry name" value="GNK2_sf"/>
</dbReference>
<keyword evidence="9" id="KW-0067">ATP-binding</keyword>
<dbReference type="SMR" id="A0A3B6U3R7"/>
<evidence type="ECO:0000256" key="5">
    <source>
        <dbReference type="ARBA" id="ARBA00022692"/>
    </source>
</evidence>
<evidence type="ECO:0000313" key="19">
    <source>
        <dbReference type="EnsemblPlants" id="TraesCSU02G036000.1"/>
    </source>
</evidence>
<keyword evidence="8" id="KW-0547">Nucleotide-binding</keyword>
<dbReference type="Pfam" id="PF01657">
    <property type="entry name" value="Stress-antifung"/>
    <property type="match status" value="2"/>
</dbReference>
<reference evidence="19" key="2">
    <citation type="submission" date="2018-10" db="UniProtKB">
        <authorList>
            <consortium name="EnsemblPlants"/>
        </authorList>
    </citation>
    <scope>IDENTIFICATION</scope>
</reference>
<dbReference type="InterPro" id="IPR000719">
    <property type="entry name" value="Prot_kinase_dom"/>
</dbReference>
<evidence type="ECO:0000256" key="16">
    <source>
        <dbReference type="SAM" id="SignalP"/>
    </source>
</evidence>
<dbReference type="InterPro" id="IPR002902">
    <property type="entry name" value="GNK2"/>
</dbReference>
<dbReference type="Gene3D" id="1.10.510.10">
    <property type="entry name" value="Transferase(Phosphotransferase) domain 1"/>
    <property type="match status" value="1"/>
</dbReference>